<proteinExistence type="predicted"/>
<accession>A0A382P7Y3</accession>
<gene>
    <name evidence="2" type="ORF">METZ01_LOCUS322377</name>
</gene>
<keyword evidence="1" id="KW-0472">Membrane</keyword>
<organism evidence="2">
    <name type="scientific">marine metagenome</name>
    <dbReference type="NCBI Taxonomy" id="408172"/>
    <lineage>
        <taxon>unclassified sequences</taxon>
        <taxon>metagenomes</taxon>
        <taxon>ecological metagenomes</taxon>
    </lineage>
</organism>
<evidence type="ECO:0000256" key="1">
    <source>
        <dbReference type="SAM" id="Phobius"/>
    </source>
</evidence>
<feature type="non-terminal residue" evidence="2">
    <location>
        <position position="1"/>
    </location>
</feature>
<feature type="transmembrane region" description="Helical" evidence="1">
    <location>
        <begin position="21"/>
        <end position="43"/>
    </location>
</feature>
<feature type="transmembrane region" description="Helical" evidence="1">
    <location>
        <begin position="63"/>
        <end position="84"/>
    </location>
</feature>
<dbReference type="EMBL" id="UINC01105527">
    <property type="protein sequence ID" value="SVC69523.1"/>
    <property type="molecule type" value="Genomic_DNA"/>
</dbReference>
<keyword evidence="1" id="KW-0812">Transmembrane</keyword>
<protein>
    <submittedName>
        <fullName evidence="2">Uncharacterized protein</fullName>
    </submittedName>
</protein>
<name>A0A382P7Y3_9ZZZZ</name>
<dbReference type="AlphaFoldDB" id="A0A382P7Y3"/>
<reference evidence="2" key="1">
    <citation type="submission" date="2018-05" db="EMBL/GenBank/DDBJ databases">
        <authorList>
            <person name="Lanie J.A."/>
            <person name="Ng W.-L."/>
            <person name="Kazmierczak K.M."/>
            <person name="Andrzejewski T.M."/>
            <person name="Davidsen T.M."/>
            <person name="Wayne K.J."/>
            <person name="Tettelin H."/>
            <person name="Glass J.I."/>
            <person name="Rusch D."/>
            <person name="Podicherti R."/>
            <person name="Tsui H.-C.T."/>
            <person name="Winkler M.E."/>
        </authorList>
    </citation>
    <scope>NUCLEOTIDE SEQUENCE</scope>
</reference>
<evidence type="ECO:0000313" key="2">
    <source>
        <dbReference type="EMBL" id="SVC69523.1"/>
    </source>
</evidence>
<keyword evidence="1" id="KW-1133">Transmembrane helix</keyword>
<sequence>VEFIQALGEVGWIDAMMNSSWGWPAIESLHFMGLCLLVGTVGVFDMRMLGMGNGIPIGSLHGLVPWGVGGYAINVLTGLLFVVSAPDQYLYNPAFQTKLALMGAAGLNVAFFYCFVFAPVKAIPSDAEVPFSAKFAAAVSLICWVG</sequence>
<feature type="transmembrane region" description="Helical" evidence="1">
    <location>
        <begin position="99"/>
        <end position="118"/>
    </location>
</feature>
<feature type="non-terminal residue" evidence="2">
    <location>
        <position position="146"/>
    </location>
</feature>